<dbReference type="GO" id="GO:0045892">
    <property type="term" value="P:negative regulation of DNA-templated transcription"/>
    <property type="evidence" value="ECO:0007669"/>
    <property type="project" value="UniProtKB-UniRule"/>
</dbReference>
<feature type="region of interest" description="Disordered" evidence="7">
    <location>
        <begin position="241"/>
        <end position="268"/>
    </location>
</feature>
<evidence type="ECO:0000256" key="4">
    <source>
        <dbReference type="ARBA" id="ARBA00023163"/>
    </source>
</evidence>
<gene>
    <name evidence="9" type="ORF">PVAP13_9NG772000</name>
</gene>
<dbReference type="PANTHER" id="PTHR33057">
    <property type="entry name" value="TRANSCRIPTION REPRESSOR OFP7-RELATED"/>
    <property type="match status" value="1"/>
</dbReference>
<evidence type="ECO:0000256" key="2">
    <source>
        <dbReference type="ARBA" id="ARBA00022491"/>
    </source>
</evidence>
<dbReference type="AlphaFoldDB" id="A0A8T0N9X2"/>
<proteinExistence type="predicted"/>
<dbReference type="Proteomes" id="UP000823388">
    <property type="component" value="Chromosome 9N"/>
</dbReference>
<evidence type="ECO:0000256" key="6">
    <source>
        <dbReference type="RuleBase" id="RU367028"/>
    </source>
</evidence>
<evidence type="ECO:0000256" key="3">
    <source>
        <dbReference type="ARBA" id="ARBA00023015"/>
    </source>
</evidence>
<feature type="region of interest" description="Disordered" evidence="7">
    <location>
        <begin position="104"/>
        <end position="138"/>
    </location>
</feature>
<evidence type="ECO:0000313" key="10">
    <source>
        <dbReference type="Proteomes" id="UP000823388"/>
    </source>
</evidence>
<dbReference type="PROSITE" id="PS51754">
    <property type="entry name" value="OVATE"/>
    <property type="match status" value="1"/>
</dbReference>
<keyword evidence="5 6" id="KW-0539">Nucleus</keyword>
<dbReference type="InterPro" id="IPR006458">
    <property type="entry name" value="Ovate_C"/>
</dbReference>
<reference evidence="9" key="1">
    <citation type="submission" date="2020-05" db="EMBL/GenBank/DDBJ databases">
        <title>WGS assembly of Panicum virgatum.</title>
        <authorList>
            <person name="Lovell J.T."/>
            <person name="Jenkins J."/>
            <person name="Shu S."/>
            <person name="Juenger T.E."/>
            <person name="Schmutz J."/>
        </authorList>
    </citation>
    <scope>NUCLEOTIDE SEQUENCE</scope>
    <source>
        <strain evidence="9">AP13</strain>
    </source>
</reference>
<comment type="function">
    <text evidence="6">Transcriptional repressor that regulates multiple aspects of plant growth and development.</text>
</comment>
<protein>
    <recommendedName>
        <fullName evidence="6">Transcription repressor</fullName>
    </recommendedName>
    <alternativeName>
        <fullName evidence="6">Ovate family protein</fullName>
    </alternativeName>
</protein>
<name>A0A8T0N9X2_PANVG</name>
<keyword evidence="4 6" id="KW-0804">Transcription</keyword>
<feature type="region of interest" description="Disordered" evidence="7">
    <location>
        <begin position="48"/>
        <end position="88"/>
    </location>
</feature>
<feature type="compositionally biased region" description="Low complexity" evidence="7">
    <location>
        <begin position="48"/>
        <end position="72"/>
    </location>
</feature>
<accession>A0A8T0N9X2</accession>
<evidence type="ECO:0000313" key="9">
    <source>
        <dbReference type="EMBL" id="KAG2543856.1"/>
    </source>
</evidence>
<evidence type="ECO:0000256" key="7">
    <source>
        <dbReference type="SAM" id="MobiDB-lite"/>
    </source>
</evidence>
<evidence type="ECO:0000256" key="5">
    <source>
        <dbReference type="ARBA" id="ARBA00023242"/>
    </source>
</evidence>
<keyword evidence="10" id="KW-1185">Reference proteome</keyword>
<dbReference type="PANTHER" id="PTHR33057:SF80">
    <property type="entry name" value="TRANSCRIPTION REPRESSOR"/>
    <property type="match status" value="1"/>
</dbReference>
<evidence type="ECO:0000256" key="1">
    <source>
        <dbReference type="ARBA" id="ARBA00004123"/>
    </source>
</evidence>
<organism evidence="9 10">
    <name type="scientific">Panicum virgatum</name>
    <name type="common">Blackwell switchgrass</name>
    <dbReference type="NCBI Taxonomy" id="38727"/>
    <lineage>
        <taxon>Eukaryota</taxon>
        <taxon>Viridiplantae</taxon>
        <taxon>Streptophyta</taxon>
        <taxon>Embryophyta</taxon>
        <taxon>Tracheophyta</taxon>
        <taxon>Spermatophyta</taxon>
        <taxon>Magnoliopsida</taxon>
        <taxon>Liliopsida</taxon>
        <taxon>Poales</taxon>
        <taxon>Poaceae</taxon>
        <taxon>PACMAD clade</taxon>
        <taxon>Panicoideae</taxon>
        <taxon>Panicodae</taxon>
        <taxon>Paniceae</taxon>
        <taxon>Panicinae</taxon>
        <taxon>Panicum</taxon>
        <taxon>Panicum sect. Hiantes</taxon>
    </lineage>
</organism>
<comment type="caution">
    <text evidence="9">The sequence shown here is derived from an EMBL/GenBank/DDBJ whole genome shotgun (WGS) entry which is preliminary data.</text>
</comment>
<dbReference type="GO" id="GO:0005634">
    <property type="term" value="C:nucleus"/>
    <property type="evidence" value="ECO:0007669"/>
    <property type="project" value="UniProtKB-SubCell"/>
</dbReference>
<dbReference type="Pfam" id="PF04844">
    <property type="entry name" value="Ovate"/>
    <property type="match status" value="1"/>
</dbReference>
<dbReference type="OrthoDB" id="1928390at2759"/>
<evidence type="ECO:0000259" key="8">
    <source>
        <dbReference type="PROSITE" id="PS51754"/>
    </source>
</evidence>
<sequence>MKATTKKKRQKKAPARGFMCGCGGAKSVSTVSRAAVSICAVTTTPMKATTSTAAPALKPASPSAAKTAAAVAGRRDADAANAEGSPSVDSLLRQLRELERGVRALGVREREGGGGGGDGSEPGATRPRRHGRSASDWGVGRLESESVAVVTESEDPLGDFRRSMVQMIVENGITGGAELRGLLQRFLSLNAACHHHLILRAFADVWEELFAGGGHAHAHAPAPAPPLPGAEKISSSYSYSSIASSSKRRPHAQPAAGADTLTRSRPVS</sequence>
<feature type="domain" description="OVATE" evidence="8">
    <location>
        <begin position="149"/>
        <end position="208"/>
    </location>
</feature>
<comment type="subcellular location">
    <subcellularLocation>
        <location evidence="1 6">Nucleus</location>
    </subcellularLocation>
</comment>
<dbReference type="NCBIfam" id="TIGR01568">
    <property type="entry name" value="A_thal_3678"/>
    <property type="match status" value="1"/>
</dbReference>
<dbReference type="EMBL" id="CM029054">
    <property type="protein sequence ID" value="KAG2543856.1"/>
    <property type="molecule type" value="Genomic_DNA"/>
</dbReference>
<keyword evidence="3 6" id="KW-0805">Transcription regulation</keyword>
<dbReference type="InterPro" id="IPR038933">
    <property type="entry name" value="Ovate"/>
</dbReference>
<keyword evidence="2 6" id="KW-0678">Repressor</keyword>